<dbReference type="SUPFAM" id="SSF52540">
    <property type="entry name" value="P-loop containing nucleoside triphosphate hydrolases"/>
    <property type="match status" value="2"/>
</dbReference>
<dbReference type="InterPro" id="IPR027417">
    <property type="entry name" value="P-loop_NTPase"/>
</dbReference>
<feature type="domain" description="ABC transporter" evidence="7">
    <location>
        <begin position="22"/>
        <end position="263"/>
    </location>
</feature>
<keyword evidence="8" id="KW-0378">Hydrolase</keyword>
<dbReference type="Proteomes" id="UP000191988">
    <property type="component" value="Unassembled WGS sequence"/>
</dbReference>
<feature type="domain" description="ABC transporter" evidence="7">
    <location>
        <begin position="330"/>
        <end position="546"/>
    </location>
</feature>
<dbReference type="InterPro" id="IPR003593">
    <property type="entry name" value="AAA+_ATPase"/>
</dbReference>
<dbReference type="Pfam" id="PF12848">
    <property type="entry name" value="ABC_tran_Xtn"/>
    <property type="match status" value="1"/>
</dbReference>
<keyword evidence="3" id="KW-0547">Nucleotide-binding</keyword>
<dbReference type="GO" id="GO:0003677">
    <property type="term" value="F:DNA binding"/>
    <property type="evidence" value="ECO:0007669"/>
    <property type="project" value="InterPro"/>
</dbReference>
<dbReference type="GO" id="GO:0005524">
    <property type="term" value="F:ATP binding"/>
    <property type="evidence" value="ECO:0007669"/>
    <property type="project" value="UniProtKB-KW"/>
</dbReference>
<keyword evidence="2" id="KW-0677">Repeat</keyword>
<keyword evidence="9" id="KW-1185">Reference proteome</keyword>
<sequence>MIRCGAGALALATQFGQNGAMITITDLSARIAGRLLLDHASVALPAGVKVGLVGRNGAGKSTLFKVITGDFSAESGSVSIPKQARIGQVAQEAPGTEESLISIVLSADKERSALVAEAETATDPHRIAEIQMRLVDIDAHSAEARASSILAGLGFNHEAQLRPASSFSGGWRMRVALASVLFAEPDLLLLDEPTNYLDLEGTLWLEEYIRRYPHTVIIISHDRDLLNNAVNSIVHLDQKKLTFYRGGYDQFERQKAEHDELQMKAKVKSDAARKHLQSFIDRFRAKATKARQAQSRIKALERMGTVAAVIEDHVQPITFPEPEKQPASPIVAINGGAVGYEPGKSILKQLNLRIDNDDRIALLGSNGNGKSTFAKFISGRLAPQAGDLRTAPGLKIGFFAQHQLDDLVPDETPVEHVRKLMPLAPEAQVRSRVAQMGLATEKMATAAKDLSGGEKARLLMGLAAFHAPNLLILDEPTNHLDIDSRRALIEALNDYNGAVILISHDRHLIEATVDRLWLVADGTVKTFEGDMEEYRDIVVSSGKKKEDRTEAAPDQASKADQRKANAEKRAQLAPLKKKINEIESLTAKLEKMIQALDTELADPALYEKAPAKAAQKVKERGEAAAKLSDAEEQWLMLSGEYEEAMAG</sequence>
<dbReference type="InterPro" id="IPR032524">
    <property type="entry name" value="ABC_tran_C"/>
</dbReference>
<gene>
    <name evidence="8" type="ORF">AGR3A_Cc280044</name>
</gene>
<dbReference type="Pfam" id="PF16326">
    <property type="entry name" value="ABC_tran_CTD"/>
    <property type="match status" value="1"/>
</dbReference>
<dbReference type="GO" id="GO:0016887">
    <property type="term" value="F:ATP hydrolysis activity"/>
    <property type="evidence" value="ECO:0007669"/>
    <property type="project" value="InterPro"/>
</dbReference>
<evidence type="ECO:0000256" key="3">
    <source>
        <dbReference type="ARBA" id="ARBA00022741"/>
    </source>
</evidence>
<dbReference type="CDD" id="cd03221">
    <property type="entry name" value="ABCF_EF-3"/>
    <property type="match status" value="2"/>
</dbReference>
<feature type="region of interest" description="Disordered" evidence="6">
    <location>
        <begin position="540"/>
        <end position="569"/>
    </location>
</feature>
<evidence type="ECO:0000256" key="4">
    <source>
        <dbReference type="ARBA" id="ARBA00022840"/>
    </source>
</evidence>
<dbReference type="FunFam" id="3.40.50.300:FF:000011">
    <property type="entry name" value="Putative ABC transporter ATP-binding component"/>
    <property type="match status" value="1"/>
</dbReference>
<dbReference type="Gene3D" id="1.10.287.380">
    <property type="entry name" value="Valyl-tRNA synthetase, C-terminal domain"/>
    <property type="match status" value="1"/>
</dbReference>
<dbReference type="InterPro" id="IPR003439">
    <property type="entry name" value="ABC_transporter-like_ATP-bd"/>
</dbReference>
<dbReference type="PANTHER" id="PTHR19211:SF14">
    <property type="entry name" value="ATP-BINDING CASSETTE SUB-FAMILY F MEMBER 1"/>
    <property type="match status" value="1"/>
</dbReference>
<dbReference type="Gene3D" id="3.40.50.300">
    <property type="entry name" value="P-loop containing nucleotide triphosphate hydrolases"/>
    <property type="match status" value="2"/>
</dbReference>
<keyword evidence="4 8" id="KW-0067">ATP-binding</keyword>
<dbReference type="PROSITE" id="PS50893">
    <property type="entry name" value="ABC_TRANSPORTER_2"/>
    <property type="match status" value="2"/>
</dbReference>
<dbReference type="STRING" id="1183432.AGR3A_Cc280044"/>
<evidence type="ECO:0000259" key="7">
    <source>
        <dbReference type="PROSITE" id="PS50893"/>
    </source>
</evidence>
<feature type="coiled-coil region" evidence="5">
    <location>
        <begin position="575"/>
        <end position="602"/>
    </location>
</feature>
<evidence type="ECO:0000256" key="2">
    <source>
        <dbReference type="ARBA" id="ARBA00022737"/>
    </source>
</evidence>
<proteinExistence type="inferred from homology"/>
<reference evidence="9" key="1">
    <citation type="submission" date="2016-01" db="EMBL/GenBank/DDBJ databases">
        <authorList>
            <person name="Regsiter A."/>
            <person name="william w."/>
        </authorList>
    </citation>
    <scope>NUCLEOTIDE SEQUENCE [LARGE SCALE GENOMIC DNA]</scope>
    <source>
        <strain evidence="9">CFBP 6623</strain>
    </source>
</reference>
<accession>A0A1S7PPC8</accession>
<dbReference type="EMBL" id="FBWK01000021">
    <property type="protein sequence ID" value="CUX24493.1"/>
    <property type="molecule type" value="Genomic_DNA"/>
</dbReference>
<dbReference type="PROSITE" id="PS00211">
    <property type="entry name" value="ABC_TRANSPORTER_1"/>
    <property type="match status" value="2"/>
</dbReference>
<dbReference type="PANTHER" id="PTHR19211">
    <property type="entry name" value="ATP-BINDING TRANSPORT PROTEIN-RELATED"/>
    <property type="match status" value="1"/>
</dbReference>
<dbReference type="SMART" id="SM00382">
    <property type="entry name" value="AAA"/>
    <property type="match status" value="2"/>
</dbReference>
<keyword evidence="5" id="KW-0175">Coiled coil</keyword>
<feature type="compositionally biased region" description="Basic and acidic residues" evidence="6">
    <location>
        <begin position="543"/>
        <end position="569"/>
    </location>
</feature>
<dbReference type="InterPro" id="IPR050611">
    <property type="entry name" value="ABCF"/>
</dbReference>
<dbReference type="InterPro" id="IPR037118">
    <property type="entry name" value="Val-tRNA_synth_C_sf"/>
</dbReference>
<comment type="similarity">
    <text evidence="1">Belongs to the ABC transporter superfamily.</text>
</comment>
<dbReference type="InterPro" id="IPR032781">
    <property type="entry name" value="ABC_tran_Xtn"/>
</dbReference>
<dbReference type="InterPro" id="IPR017871">
    <property type="entry name" value="ABC_transporter-like_CS"/>
</dbReference>
<evidence type="ECO:0000313" key="8">
    <source>
        <dbReference type="EMBL" id="CUX24493.1"/>
    </source>
</evidence>
<evidence type="ECO:0000313" key="9">
    <source>
        <dbReference type="Proteomes" id="UP000191988"/>
    </source>
</evidence>
<dbReference type="Pfam" id="PF00005">
    <property type="entry name" value="ABC_tran"/>
    <property type="match status" value="2"/>
</dbReference>
<dbReference type="EC" id="3.6.3.-" evidence="8"/>
<dbReference type="AlphaFoldDB" id="A0A1S7PPC8"/>
<organism evidence="8 9">
    <name type="scientific">Agrobacterium tomkonis CFBP 6623</name>
    <dbReference type="NCBI Taxonomy" id="1183432"/>
    <lineage>
        <taxon>Bacteria</taxon>
        <taxon>Pseudomonadati</taxon>
        <taxon>Pseudomonadota</taxon>
        <taxon>Alphaproteobacteria</taxon>
        <taxon>Hyphomicrobiales</taxon>
        <taxon>Rhizobiaceae</taxon>
        <taxon>Rhizobium/Agrobacterium group</taxon>
        <taxon>Agrobacterium</taxon>
        <taxon>Agrobacterium tumefaciens complex</taxon>
    </lineage>
</organism>
<name>A0A1S7PPC8_9HYPH</name>
<protein>
    <submittedName>
        <fullName evidence="8">Putative ABC transporter, ATP-binding protein with duplicated ATPase domains</fullName>
        <ecNumber evidence="8">3.6.3.-</ecNumber>
    </submittedName>
</protein>
<evidence type="ECO:0000256" key="1">
    <source>
        <dbReference type="ARBA" id="ARBA00005417"/>
    </source>
</evidence>
<evidence type="ECO:0000256" key="6">
    <source>
        <dbReference type="SAM" id="MobiDB-lite"/>
    </source>
</evidence>
<evidence type="ECO:0000256" key="5">
    <source>
        <dbReference type="SAM" id="Coils"/>
    </source>
</evidence>